<evidence type="ECO:0000256" key="7">
    <source>
        <dbReference type="SAM" id="MobiDB-lite"/>
    </source>
</evidence>
<sequence length="196" mass="20599">MTDSATATAGKPKRGKAPRKPANHPKYSEMIVAVITDSGGRGGLSRQAIQKLVKGQYKLAENADGQIKLSLVKLVAKGVLEKTKGIGASGSFKLAKGDEPRKGAVRKAGKPAKKKGGATPKKAAKPRKVAKPLAKGRKSPAKKAVKKAATPKTSKKAKPVKAKPAKAKPVKRKAKPTRPIKPKARTNTKKPASKKK</sequence>
<accession>A0A401Q217</accession>
<gene>
    <name evidence="9" type="ORF">scyTo_0018746</name>
</gene>
<dbReference type="InterPro" id="IPR005819">
    <property type="entry name" value="H1/H5"/>
</dbReference>
<dbReference type="STRING" id="75743.A0A401Q217"/>
<dbReference type="GO" id="GO:0045910">
    <property type="term" value="P:negative regulation of DNA recombination"/>
    <property type="evidence" value="ECO:0007669"/>
    <property type="project" value="TreeGrafter"/>
</dbReference>
<feature type="compositionally biased region" description="Basic residues" evidence="7">
    <location>
        <begin position="103"/>
        <end position="146"/>
    </location>
</feature>
<dbReference type="Proteomes" id="UP000288216">
    <property type="component" value="Unassembled WGS sequence"/>
</dbReference>
<evidence type="ECO:0000313" key="10">
    <source>
        <dbReference type="Proteomes" id="UP000288216"/>
    </source>
</evidence>
<keyword evidence="10" id="KW-1185">Reference proteome</keyword>
<dbReference type="SUPFAM" id="SSF46785">
    <property type="entry name" value="Winged helix' DNA-binding domain"/>
    <property type="match status" value="1"/>
</dbReference>
<feature type="compositionally biased region" description="Basic residues" evidence="7">
    <location>
        <begin position="153"/>
        <end position="196"/>
    </location>
</feature>
<dbReference type="OMA" id="PTMVNAH"/>
<dbReference type="PANTHER" id="PTHR11467">
    <property type="entry name" value="HISTONE H1"/>
    <property type="match status" value="1"/>
</dbReference>
<dbReference type="InterPro" id="IPR005818">
    <property type="entry name" value="Histone_H1/H5_H15"/>
</dbReference>
<dbReference type="InterPro" id="IPR036390">
    <property type="entry name" value="WH_DNA-bd_sf"/>
</dbReference>
<feature type="compositionally biased region" description="Basic residues" evidence="7">
    <location>
        <begin position="11"/>
        <end position="23"/>
    </location>
</feature>
<evidence type="ECO:0000256" key="5">
    <source>
        <dbReference type="ARBA" id="ARBA00023242"/>
    </source>
</evidence>
<dbReference type="CDD" id="cd00073">
    <property type="entry name" value="H15"/>
    <property type="match status" value="1"/>
</dbReference>
<dbReference type="Pfam" id="PF00538">
    <property type="entry name" value="Linker_histone"/>
    <property type="match status" value="1"/>
</dbReference>
<dbReference type="PRINTS" id="PR00624">
    <property type="entry name" value="HISTONEH5"/>
</dbReference>
<dbReference type="GO" id="GO:0003690">
    <property type="term" value="F:double-stranded DNA binding"/>
    <property type="evidence" value="ECO:0007669"/>
    <property type="project" value="TreeGrafter"/>
</dbReference>
<feature type="domain" description="H15" evidence="8">
    <location>
        <begin position="23"/>
        <end position="96"/>
    </location>
</feature>
<keyword evidence="5 6" id="KW-0539">Nucleus</keyword>
<evidence type="ECO:0000256" key="1">
    <source>
        <dbReference type="ARBA" id="ARBA00004123"/>
    </source>
</evidence>
<dbReference type="SMART" id="SM00526">
    <property type="entry name" value="H15"/>
    <property type="match status" value="1"/>
</dbReference>
<dbReference type="GO" id="GO:0030527">
    <property type="term" value="F:structural constituent of chromatin"/>
    <property type="evidence" value="ECO:0007669"/>
    <property type="project" value="InterPro"/>
</dbReference>
<evidence type="ECO:0000256" key="6">
    <source>
        <dbReference type="RuleBase" id="RU003894"/>
    </source>
</evidence>
<feature type="region of interest" description="Disordered" evidence="7">
    <location>
        <begin position="86"/>
        <end position="196"/>
    </location>
</feature>
<comment type="caution">
    <text evidence="9">The sequence shown here is derived from an EMBL/GenBank/DDBJ whole genome shotgun (WGS) entry which is preliminary data.</text>
</comment>
<proteinExistence type="inferred from homology"/>
<evidence type="ECO:0000256" key="4">
    <source>
        <dbReference type="ARBA" id="ARBA00023125"/>
    </source>
</evidence>
<dbReference type="AlphaFoldDB" id="A0A401Q217"/>
<dbReference type="GO" id="GO:0005634">
    <property type="term" value="C:nucleus"/>
    <property type="evidence" value="ECO:0007669"/>
    <property type="project" value="UniProtKB-SubCell"/>
</dbReference>
<keyword evidence="4 6" id="KW-0238">DNA-binding</keyword>
<reference evidence="9 10" key="1">
    <citation type="journal article" date="2018" name="Nat. Ecol. Evol.">
        <title>Shark genomes provide insights into elasmobranch evolution and the origin of vertebrates.</title>
        <authorList>
            <person name="Hara Y"/>
            <person name="Yamaguchi K"/>
            <person name="Onimaru K"/>
            <person name="Kadota M"/>
            <person name="Koyanagi M"/>
            <person name="Keeley SD"/>
            <person name="Tatsumi K"/>
            <person name="Tanaka K"/>
            <person name="Motone F"/>
            <person name="Kageyama Y"/>
            <person name="Nozu R"/>
            <person name="Adachi N"/>
            <person name="Nishimura O"/>
            <person name="Nakagawa R"/>
            <person name="Tanegashima C"/>
            <person name="Kiyatake I"/>
            <person name="Matsumoto R"/>
            <person name="Murakumo K"/>
            <person name="Nishida K"/>
            <person name="Terakita A"/>
            <person name="Kuratani S"/>
            <person name="Sato K"/>
            <person name="Hyodo S Kuraku.S."/>
        </authorList>
    </citation>
    <scope>NUCLEOTIDE SEQUENCE [LARGE SCALE GENOMIC DNA]</scope>
</reference>
<protein>
    <recommendedName>
        <fullName evidence="8">H15 domain-containing protein</fullName>
    </recommendedName>
</protein>
<dbReference type="Gene3D" id="1.10.10.10">
    <property type="entry name" value="Winged helix-like DNA-binding domain superfamily/Winged helix DNA-binding domain"/>
    <property type="match status" value="1"/>
</dbReference>
<comment type="similarity">
    <text evidence="6">Belongs to the histone H1/H5 family.</text>
</comment>
<dbReference type="FunFam" id="1.10.10.10:FF:000140">
    <property type="entry name" value="Histone H1.0"/>
    <property type="match status" value="1"/>
</dbReference>
<dbReference type="GO" id="GO:0000786">
    <property type="term" value="C:nucleosome"/>
    <property type="evidence" value="ECO:0007669"/>
    <property type="project" value="InterPro"/>
</dbReference>
<comment type="subcellular location">
    <subcellularLocation>
        <location evidence="2">Chromosome</location>
    </subcellularLocation>
    <subcellularLocation>
        <location evidence="1 6">Nucleus</location>
    </subcellularLocation>
</comment>
<dbReference type="GO" id="GO:0006334">
    <property type="term" value="P:nucleosome assembly"/>
    <property type="evidence" value="ECO:0007669"/>
    <property type="project" value="InterPro"/>
</dbReference>
<dbReference type="PANTHER" id="PTHR11467:SF182">
    <property type="entry name" value="HISTONE H1.0"/>
    <property type="match status" value="1"/>
</dbReference>
<name>A0A401Q217_SCYTO</name>
<evidence type="ECO:0000256" key="2">
    <source>
        <dbReference type="ARBA" id="ARBA00004286"/>
    </source>
</evidence>
<evidence type="ECO:0000259" key="8">
    <source>
        <dbReference type="PROSITE" id="PS51504"/>
    </source>
</evidence>
<evidence type="ECO:0000256" key="3">
    <source>
        <dbReference type="ARBA" id="ARBA00022454"/>
    </source>
</evidence>
<dbReference type="OrthoDB" id="1110759at2759"/>
<evidence type="ECO:0000313" key="9">
    <source>
        <dbReference type="EMBL" id="GCB79408.1"/>
    </source>
</evidence>
<dbReference type="EMBL" id="BFAA01013342">
    <property type="protein sequence ID" value="GCB79408.1"/>
    <property type="molecule type" value="Genomic_DNA"/>
</dbReference>
<dbReference type="InterPro" id="IPR036388">
    <property type="entry name" value="WH-like_DNA-bd_sf"/>
</dbReference>
<keyword evidence="3 6" id="KW-0158">Chromosome</keyword>
<feature type="region of interest" description="Disordered" evidence="7">
    <location>
        <begin position="1"/>
        <end position="25"/>
    </location>
</feature>
<dbReference type="GO" id="GO:0030261">
    <property type="term" value="P:chromosome condensation"/>
    <property type="evidence" value="ECO:0007669"/>
    <property type="project" value="TreeGrafter"/>
</dbReference>
<organism evidence="9 10">
    <name type="scientific">Scyliorhinus torazame</name>
    <name type="common">Cloudy catshark</name>
    <name type="synonym">Catulus torazame</name>
    <dbReference type="NCBI Taxonomy" id="75743"/>
    <lineage>
        <taxon>Eukaryota</taxon>
        <taxon>Metazoa</taxon>
        <taxon>Chordata</taxon>
        <taxon>Craniata</taxon>
        <taxon>Vertebrata</taxon>
        <taxon>Chondrichthyes</taxon>
        <taxon>Elasmobranchii</taxon>
        <taxon>Galeomorphii</taxon>
        <taxon>Galeoidea</taxon>
        <taxon>Carcharhiniformes</taxon>
        <taxon>Scyliorhinidae</taxon>
        <taxon>Scyliorhinus</taxon>
    </lineage>
</organism>
<dbReference type="PROSITE" id="PS51504">
    <property type="entry name" value="H15"/>
    <property type="match status" value="1"/>
</dbReference>
<dbReference type="GO" id="GO:0031492">
    <property type="term" value="F:nucleosomal DNA binding"/>
    <property type="evidence" value="ECO:0007669"/>
    <property type="project" value="TreeGrafter"/>
</dbReference>